<evidence type="ECO:0000313" key="1">
    <source>
        <dbReference type="EMBL" id="UYV84261.1"/>
    </source>
</evidence>
<evidence type="ECO:0000313" key="2">
    <source>
        <dbReference type="Proteomes" id="UP001235939"/>
    </source>
</evidence>
<keyword evidence="2" id="KW-1185">Reference proteome</keyword>
<proteinExistence type="predicted"/>
<protein>
    <submittedName>
        <fullName evidence="1">Uncharacterized protein</fullName>
    </submittedName>
</protein>
<dbReference type="EMBL" id="CP092886">
    <property type="protein sequence ID" value="UYV84261.1"/>
    <property type="molecule type" value="Genomic_DNA"/>
</dbReference>
<reference evidence="1 2" key="1">
    <citation type="submission" date="2022-03" db="EMBL/GenBank/DDBJ databases">
        <title>A chromosomal length assembly of Cordylochernes scorpioides.</title>
        <authorList>
            <person name="Zeh D."/>
            <person name="Zeh J."/>
        </authorList>
    </citation>
    <scope>NUCLEOTIDE SEQUENCE [LARGE SCALE GENOMIC DNA]</scope>
    <source>
        <strain evidence="1">IN4F17</strain>
        <tissue evidence="1">Whole Body</tissue>
    </source>
</reference>
<organism evidence="1 2">
    <name type="scientific">Cordylochernes scorpioides</name>
    <dbReference type="NCBI Taxonomy" id="51811"/>
    <lineage>
        <taxon>Eukaryota</taxon>
        <taxon>Metazoa</taxon>
        <taxon>Ecdysozoa</taxon>
        <taxon>Arthropoda</taxon>
        <taxon>Chelicerata</taxon>
        <taxon>Arachnida</taxon>
        <taxon>Pseudoscorpiones</taxon>
        <taxon>Cheliferoidea</taxon>
        <taxon>Chernetidae</taxon>
        <taxon>Cordylochernes</taxon>
    </lineage>
</organism>
<gene>
    <name evidence="1" type="ORF">LAZ67_X001681</name>
</gene>
<name>A0ABY6LT42_9ARAC</name>
<accession>A0ABY6LT42</accession>
<dbReference type="Proteomes" id="UP001235939">
    <property type="component" value="Chromosome X"/>
</dbReference>
<sequence length="107" mass="12688">MKQTSNENQDWKSIKLLKLARKKQTNNENQDWKSIKLLKLAPRLKADGIQTTQSHPHEAINQRELRLGTNQERNVRPRRTLHTGMNLEAFHYDDYYDYSLHPSAFID</sequence>